<keyword evidence="6 11" id="KW-0067">ATP-binding</keyword>
<dbReference type="NCBIfam" id="TIGR00681">
    <property type="entry name" value="kdpC"/>
    <property type="match status" value="1"/>
</dbReference>
<keyword evidence="3 11" id="KW-0633">Potassium transport</keyword>
<evidence type="ECO:0000256" key="10">
    <source>
        <dbReference type="ARBA" id="ARBA00023136"/>
    </source>
</evidence>
<dbReference type="PANTHER" id="PTHR30042">
    <property type="entry name" value="POTASSIUM-TRANSPORTING ATPASE C CHAIN"/>
    <property type="match status" value="1"/>
</dbReference>
<evidence type="ECO:0000313" key="13">
    <source>
        <dbReference type="Proteomes" id="UP000265801"/>
    </source>
</evidence>
<dbReference type="Pfam" id="PF02669">
    <property type="entry name" value="KdpC"/>
    <property type="match status" value="1"/>
</dbReference>
<keyword evidence="1 11" id="KW-0813">Transport</keyword>
<accession>A0A3A1QTV8</accession>
<comment type="subcellular location">
    <subcellularLocation>
        <location evidence="11">Cell membrane</location>
        <topology evidence="11">Single-pass membrane protein</topology>
    </subcellularLocation>
</comment>
<dbReference type="GO" id="GO:0005524">
    <property type="term" value="F:ATP binding"/>
    <property type="evidence" value="ECO:0007669"/>
    <property type="project" value="UniProtKB-UniRule"/>
</dbReference>
<dbReference type="PANTHER" id="PTHR30042:SF2">
    <property type="entry name" value="POTASSIUM-TRANSPORTING ATPASE KDPC SUBUNIT"/>
    <property type="match status" value="1"/>
</dbReference>
<evidence type="ECO:0000256" key="1">
    <source>
        <dbReference type="ARBA" id="ARBA00022448"/>
    </source>
</evidence>
<sequence>METNQKLAGPIIRSSFTLMVLAGLIYPLATTGIAQAVMPDKADGSLLYNEENEVVGSELIGQNFTDPKYFHGRVSAIKYDAAGSGSNNYAPSNEDMLARTGETLEGWKTANPDTPVSEVPVDLVTDSASGLDPHISIEGALAQVNRISDLTGAPKEQLKELIKENTQGKEFGLFGEERVNVLTLNLDLQEILQ</sequence>
<reference evidence="12 13" key="1">
    <citation type="submission" date="2018-09" db="EMBL/GenBank/DDBJ databases">
        <title>Bacillus saliacetes sp. nov., isolated from Thai shrimp paste (Ka-pi).</title>
        <authorList>
            <person name="Daroonpunt R."/>
            <person name="Tanasupawat S."/>
            <person name="Yiamsombut S."/>
        </authorList>
    </citation>
    <scope>NUCLEOTIDE SEQUENCE [LARGE SCALE GENOMIC DNA]</scope>
    <source>
        <strain evidence="12 13">SKP7-4</strain>
    </source>
</reference>
<feature type="transmembrane region" description="Helical" evidence="11">
    <location>
        <begin position="12"/>
        <end position="29"/>
    </location>
</feature>
<keyword evidence="5 11" id="KW-0547">Nucleotide-binding</keyword>
<evidence type="ECO:0000256" key="6">
    <source>
        <dbReference type="ARBA" id="ARBA00022840"/>
    </source>
</evidence>
<keyword evidence="2 11" id="KW-1003">Cell membrane</keyword>
<dbReference type="EMBL" id="QXIR01000022">
    <property type="protein sequence ID" value="RIW31354.1"/>
    <property type="molecule type" value="Genomic_DNA"/>
</dbReference>
<comment type="subunit">
    <text evidence="11">The system is composed of three essential subunits: KdpA, KdpB and KdpC.</text>
</comment>
<dbReference type="HAMAP" id="MF_00276">
    <property type="entry name" value="KdpC"/>
    <property type="match status" value="1"/>
</dbReference>
<keyword evidence="4 11" id="KW-0812">Transmembrane</keyword>
<keyword evidence="7 11" id="KW-0630">Potassium</keyword>
<keyword evidence="9 11" id="KW-0406">Ion transport</keyword>
<keyword evidence="8 11" id="KW-1133">Transmembrane helix</keyword>
<comment type="caution">
    <text evidence="12">The sequence shown here is derived from an EMBL/GenBank/DDBJ whole genome shotgun (WGS) entry which is preliminary data.</text>
</comment>
<dbReference type="NCBIfam" id="NF001454">
    <property type="entry name" value="PRK00315.1"/>
    <property type="match status" value="1"/>
</dbReference>
<dbReference type="InterPro" id="IPR003820">
    <property type="entry name" value="KdpC"/>
</dbReference>
<evidence type="ECO:0000256" key="5">
    <source>
        <dbReference type="ARBA" id="ARBA00022741"/>
    </source>
</evidence>
<evidence type="ECO:0000256" key="7">
    <source>
        <dbReference type="ARBA" id="ARBA00022958"/>
    </source>
</evidence>
<evidence type="ECO:0000256" key="2">
    <source>
        <dbReference type="ARBA" id="ARBA00022475"/>
    </source>
</evidence>
<comment type="function">
    <text evidence="11">Part of the high-affinity ATP-driven potassium transport (or Kdp) system, which catalyzes the hydrolysis of ATP coupled with the electrogenic transport of potassium into the cytoplasm. This subunit acts as a catalytic chaperone that increases the ATP-binding affinity of the ATP-hydrolyzing subunit KdpB by the formation of a transient KdpB/KdpC/ATP ternary complex.</text>
</comment>
<evidence type="ECO:0000256" key="11">
    <source>
        <dbReference type="HAMAP-Rule" id="MF_00276"/>
    </source>
</evidence>
<comment type="similarity">
    <text evidence="11">Belongs to the KdpC family.</text>
</comment>
<proteinExistence type="inferred from homology"/>
<keyword evidence="13" id="KW-1185">Reference proteome</keyword>
<dbReference type="AlphaFoldDB" id="A0A3A1QTV8"/>
<evidence type="ECO:0000313" key="12">
    <source>
        <dbReference type="EMBL" id="RIW31354.1"/>
    </source>
</evidence>
<evidence type="ECO:0000256" key="3">
    <source>
        <dbReference type="ARBA" id="ARBA00022538"/>
    </source>
</evidence>
<dbReference type="Proteomes" id="UP000265801">
    <property type="component" value="Unassembled WGS sequence"/>
</dbReference>
<evidence type="ECO:0000256" key="4">
    <source>
        <dbReference type="ARBA" id="ARBA00022692"/>
    </source>
</evidence>
<evidence type="ECO:0000256" key="9">
    <source>
        <dbReference type="ARBA" id="ARBA00023065"/>
    </source>
</evidence>
<evidence type="ECO:0000256" key="8">
    <source>
        <dbReference type="ARBA" id="ARBA00022989"/>
    </source>
</evidence>
<gene>
    <name evidence="11 12" type="primary">kdpC</name>
    <name evidence="12" type="ORF">D3H55_15390</name>
</gene>
<dbReference type="GO" id="GO:0008556">
    <property type="term" value="F:P-type potassium transmembrane transporter activity"/>
    <property type="evidence" value="ECO:0007669"/>
    <property type="project" value="InterPro"/>
</dbReference>
<protein>
    <recommendedName>
        <fullName evidence="11">Potassium-transporting ATPase KdpC subunit</fullName>
    </recommendedName>
    <alternativeName>
        <fullName evidence="11">ATP phosphohydrolase [potassium-transporting] C chain</fullName>
    </alternativeName>
    <alternativeName>
        <fullName evidence="11">Potassium-binding and translocating subunit C</fullName>
    </alternativeName>
    <alternativeName>
        <fullName evidence="11">Potassium-translocating ATPase C chain</fullName>
    </alternativeName>
</protein>
<dbReference type="RefSeq" id="WP_119548208.1">
    <property type="nucleotide sequence ID" value="NZ_QXIR01000022.1"/>
</dbReference>
<keyword evidence="10 11" id="KW-0472">Membrane</keyword>
<name>A0A3A1QTV8_9BACI</name>
<dbReference type="GO" id="GO:0005886">
    <property type="term" value="C:plasma membrane"/>
    <property type="evidence" value="ECO:0007669"/>
    <property type="project" value="UniProtKB-SubCell"/>
</dbReference>
<organism evidence="12 13">
    <name type="scientific">Bacillus salacetis</name>
    <dbReference type="NCBI Taxonomy" id="2315464"/>
    <lineage>
        <taxon>Bacteria</taxon>
        <taxon>Bacillati</taxon>
        <taxon>Bacillota</taxon>
        <taxon>Bacilli</taxon>
        <taxon>Bacillales</taxon>
        <taxon>Bacillaceae</taxon>
        <taxon>Bacillus</taxon>
    </lineage>
</organism>
<dbReference type="PIRSF" id="PIRSF001296">
    <property type="entry name" value="K_ATPase_KdpC"/>
    <property type="match status" value="1"/>
</dbReference>
<dbReference type="OrthoDB" id="9809491at2"/>